<dbReference type="PRINTS" id="PR00870">
    <property type="entry name" value="DNAPOLXBETA"/>
</dbReference>
<dbReference type="EC" id="2.7.7.7" evidence="11"/>
<dbReference type="Gene3D" id="3.30.460.10">
    <property type="entry name" value="Beta Polymerase, domain 2"/>
    <property type="match status" value="1"/>
</dbReference>
<evidence type="ECO:0000256" key="1">
    <source>
        <dbReference type="ARBA" id="ARBA00008323"/>
    </source>
</evidence>
<evidence type="ECO:0000256" key="11">
    <source>
        <dbReference type="RuleBase" id="RU366014"/>
    </source>
</evidence>
<keyword evidence="11" id="KW-0539">Nucleus</keyword>
<dbReference type="GO" id="GO:0003887">
    <property type="term" value="F:DNA-directed DNA polymerase activity"/>
    <property type="evidence" value="ECO:0007669"/>
    <property type="project" value="UniProtKB-UniRule"/>
</dbReference>
<accession>A0A3R7AA10</accession>
<organism evidence="14 15">
    <name type="scientific">Aphanomyces invadans</name>
    <dbReference type="NCBI Taxonomy" id="157072"/>
    <lineage>
        <taxon>Eukaryota</taxon>
        <taxon>Sar</taxon>
        <taxon>Stramenopiles</taxon>
        <taxon>Oomycota</taxon>
        <taxon>Saprolegniomycetes</taxon>
        <taxon>Saprolegniales</taxon>
        <taxon>Verrucalvaceae</taxon>
        <taxon>Aphanomyces</taxon>
    </lineage>
</organism>
<dbReference type="Pfam" id="PF14791">
    <property type="entry name" value="DNA_pol_B_thumb"/>
    <property type="match status" value="1"/>
</dbReference>
<keyword evidence="9 11" id="KW-0234">DNA repair</keyword>
<evidence type="ECO:0000256" key="7">
    <source>
        <dbReference type="ARBA" id="ARBA00022932"/>
    </source>
</evidence>
<evidence type="ECO:0000313" key="14">
    <source>
        <dbReference type="EMBL" id="RHY30468.1"/>
    </source>
</evidence>
<comment type="caution">
    <text evidence="14">The sequence shown here is derived from an EMBL/GenBank/DDBJ whole genome shotgun (WGS) entry which is preliminary data.</text>
</comment>
<keyword evidence="3 11" id="KW-0808">Transferase</keyword>
<protein>
    <recommendedName>
        <fullName evidence="11">DNA polymerase</fullName>
        <ecNumber evidence="11">2.7.7.7</ecNumber>
    </recommendedName>
</protein>
<gene>
    <name evidence="14" type="ORF">DYB32_004294</name>
</gene>
<reference evidence="14 15" key="1">
    <citation type="submission" date="2018-08" db="EMBL/GenBank/DDBJ databases">
        <title>Aphanomyces genome sequencing and annotation.</title>
        <authorList>
            <person name="Minardi D."/>
            <person name="Oidtmann B."/>
            <person name="Van Der Giezen M."/>
            <person name="Studholme D.J."/>
        </authorList>
    </citation>
    <scope>NUCLEOTIDE SEQUENCE [LARGE SCALE GENOMIC DNA]</scope>
    <source>
        <strain evidence="14 15">NJM0002</strain>
    </source>
</reference>
<evidence type="ECO:0000256" key="9">
    <source>
        <dbReference type="ARBA" id="ARBA00023204"/>
    </source>
</evidence>
<comment type="similarity">
    <text evidence="1 11">Belongs to the DNA polymerase type-X family.</text>
</comment>
<dbReference type="InterPro" id="IPR022312">
    <property type="entry name" value="DNA_pol_X"/>
</dbReference>
<dbReference type="InterPro" id="IPR037160">
    <property type="entry name" value="DNA_Pol_thumb_sf"/>
</dbReference>
<evidence type="ECO:0000313" key="15">
    <source>
        <dbReference type="Proteomes" id="UP000285060"/>
    </source>
</evidence>
<keyword evidence="2" id="KW-0237">DNA synthesis</keyword>
<dbReference type="GO" id="GO:0003677">
    <property type="term" value="F:DNA binding"/>
    <property type="evidence" value="ECO:0007669"/>
    <property type="project" value="UniProtKB-UniRule"/>
</dbReference>
<keyword evidence="4 11" id="KW-0548">Nucleotidyltransferase</keyword>
<comment type="catalytic activity">
    <reaction evidence="10 11">
        <text>DNA(n) + a 2'-deoxyribonucleoside 5'-triphosphate = DNA(n+1) + diphosphate</text>
        <dbReference type="Rhea" id="RHEA:22508"/>
        <dbReference type="Rhea" id="RHEA-COMP:17339"/>
        <dbReference type="Rhea" id="RHEA-COMP:17340"/>
        <dbReference type="ChEBI" id="CHEBI:33019"/>
        <dbReference type="ChEBI" id="CHEBI:61560"/>
        <dbReference type="ChEBI" id="CHEBI:173112"/>
        <dbReference type="EC" id="2.7.7.7"/>
    </reaction>
</comment>
<dbReference type="SUPFAM" id="SSF81301">
    <property type="entry name" value="Nucleotidyltransferase"/>
    <property type="match status" value="1"/>
</dbReference>
<evidence type="ECO:0000256" key="4">
    <source>
        <dbReference type="ARBA" id="ARBA00022695"/>
    </source>
</evidence>
<dbReference type="InterPro" id="IPR029398">
    <property type="entry name" value="PolB_thumb"/>
</dbReference>
<dbReference type="InterPro" id="IPR028207">
    <property type="entry name" value="DNA_pol_B_palm_palm"/>
</dbReference>
<comment type="subcellular location">
    <subcellularLocation>
        <location evidence="11">Nucleus</location>
    </subcellularLocation>
</comment>
<dbReference type="PANTHER" id="PTHR11276:SF28">
    <property type="entry name" value="DNA POLYMERASE LAMBDA"/>
    <property type="match status" value="1"/>
</dbReference>
<keyword evidence="6 11" id="KW-0227">DNA damage</keyword>
<keyword evidence="15" id="KW-1185">Reference proteome</keyword>
<name>A0A3R7AA10_9STRA</name>
<proteinExistence type="inferred from homology"/>
<dbReference type="InterPro" id="IPR002008">
    <property type="entry name" value="DNA_pol_X_beta-like"/>
</dbReference>
<evidence type="ECO:0000256" key="10">
    <source>
        <dbReference type="ARBA" id="ARBA00049244"/>
    </source>
</evidence>
<dbReference type="InterPro" id="IPR019843">
    <property type="entry name" value="DNA_pol-X_BS"/>
</dbReference>
<keyword evidence="8" id="KW-0238">DNA-binding</keyword>
<evidence type="ECO:0000256" key="3">
    <source>
        <dbReference type="ARBA" id="ARBA00022679"/>
    </source>
</evidence>
<feature type="domain" description="DNA polymerase beta palm" evidence="13">
    <location>
        <begin position="56"/>
        <end position="205"/>
    </location>
</feature>
<keyword evidence="7 11" id="KW-0239">DNA-directed DNA polymerase</keyword>
<dbReference type="EMBL" id="QUSY01000312">
    <property type="protein sequence ID" value="RHY30468.1"/>
    <property type="molecule type" value="Genomic_DNA"/>
</dbReference>
<dbReference type="VEuPathDB" id="FungiDB:H310_14139"/>
<dbReference type="Gene3D" id="3.30.210.10">
    <property type="entry name" value="DNA polymerase, thumb domain"/>
    <property type="match status" value="1"/>
</dbReference>
<dbReference type="GO" id="GO:0005634">
    <property type="term" value="C:nucleus"/>
    <property type="evidence" value="ECO:0007669"/>
    <property type="project" value="UniProtKB-SubCell"/>
</dbReference>
<evidence type="ECO:0000256" key="5">
    <source>
        <dbReference type="ARBA" id="ARBA00022705"/>
    </source>
</evidence>
<dbReference type="Proteomes" id="UP000285060">
    <property type="component" value="Unassembled WGS sequence"/>
</dbReference>
<evidence type="ECO:0000256" key="2">
    <source>
        <dbReference type="ARBA" id="ARBA00022634"/>
    </source>
</evidence>
<dbReference type="PRINTS" id="PR00869">
    <property type="entry name" value="DNAPOLX"/>
</dbReference>
<dbReference type="PANTHER" id="PTHR11276">
    <property type="entry name" value="DNA POLYMERASE TYPE-X FAMILY MEMBER"/>
    <property type="match status" value="1"/>
</dbReference>
<dbReference type="GO" id="GO:0006303">
    <property type="term" value="P:double-strand break repair via nonhomologous end joining"/>
    <property type="evidence" value="ECO:0007669"/>
    <property type="project" value="TreeGrafter"/>
</dbReference>
<feature type="domain" description="DNA polymerase beta thumb" evidence="12">
    <location>
        <begin position="211"/>
        <end position="232"/>
    </location>
</feature>
<dbReference type="AlphaFoldDB" id="A0A3R7AA10"/>
<evidence type="ECO:0000256" key="8">
    <source>
        <dbReference type="ARBA" id="ARBA00023125"/>
    </source>
</evidence>
<evidence type="ECO:0000259" key="12">
    <source>
        <dbReference type="Pfam" id="PF14791"/>
    </source>
</evidence>
<evidence type="ECO:0000259" key="13">
    <source>
        <dbReference type="Pfam" id="PF14792"/>
    </source>
</evidence>
<sequence>MPAYQIRSQDDEETDWVARRELFYSHNPEMRAIHAEESAMPRKVNMDAFVCTTSSVDEIESVVKQYVHKLLPRAVAVTCGSYRRGKGQSGDVDVLISDPTQDDCNILPRTVESCKPWLTCVQGWWPTSTRVAFSRVVDKHMRRAMTWVFVDDLTTMDEHHIGDSDSYMGVCRLREVGSRPRDIVKRTGRGQGMRHRRIDLKVYPRNLFGFAQLYFTGSDHFNRSMRAFAKTKVRTTVALVFTWLRRATA</sequence>
<comment type="function">
    <text evidence="11">DNA polymerase that functions in several pathways of DNA repair. Involved in base excision repair (BER) responsible for repair of lesions that give rise to abasic (AP) sites in DNA. Also contributes to DNA double-strand break repair by non-homologous end joining and homologous recombination. Has both template-dependent and template-independent (terminal transferase) DNA polymerase activities. Has also a 5'-deoxyribose-5-phosphate lyase (dRP lyase) activity.</text>
</comment>
<dbReference type="GO" id="GO:0046872">
    <property type="term" value="F:metal ion binding"/>
    <property type="evidence" value="ECO:0007669"/>
    <property type="project" value="UniProtKB-UniRule"/>
</dbReference>
<keyword evidence="5" id="KW-0235">DNA replication</keyword>
<dbReference type="PROSITE" id="PS00522">
    <property type="entry name" value="DNA_POLYMERASE_X"/>
    <property type="match status" value="1"/>
</dbReference>
<dbReference type="InterPro" id="IPR043519">
    <property type="entry name" value="NT_sf"/>
</dbReference>
<dbReference type="Pfam" id="PF14792">
    <property type="entry name" value="DNA_pol_B_palm"/>
    <property type="match status" value="1"/>
</dbReference>
<evidence type="ECO:0000256" key="6">
    <source>
        <dbReference type="ARBA" id="ARBA00022763"/>
    </source>
</evidence>